<evidence type="ECO:0000313" key="7">
    <source>
        <dbReference type="EMBL" id="KAK5977019.1"/>
    </source>
</evidence>
<comment type="caution">
    <text evidence="7">The sequence shown here is derived from an EMBL/GenBank/DDBJ whole genome shotgun (WGS) entry which is preliminary data.</text>
</comment>
<protein>
    <recommendedName>
        <fullName evidence="5">Tetratricopeptide repeat protein 29</fullName>
    </recommendedName>
</protein>
<dbReference type="SMART" id="SM00028">
    <property type="entry name" value="TPR"/>
    <property type="match status" value="6"/>
</dbReference>
<evidence type="ECO:0000256" key="6">
    <source>
        <dbReference type="ARBA" id="ARBA00044739"/>
    </source>
</evidence>
<sequence>MVIRIPEAAEVLSRALTLCSPSLRLQESALSALASVHYTLGEYQKAALYYEKQLDILSQLDGMPADVHDNIATSAELAGNYLLAVSHRRHRLKYLDGVSVADERLRIARLHCSLSQPDAALQECDRVDELMMSIAEQERASIDIGIRIAKGIAYSSMGETSKCLEQLTDIHPLNEDDAMRVADSIVACHIKDGNIQNAIEYLNILLKASSESNQQKLFGHTCLLLAREHIRNGRPTSAVRLSKRILRLARTTSDKCLERAGLQLLATIYEEQNDMQSATVLLQKSLEVPGVTILESVNTLLRLSALAEKNGGDAMTHMNKAMKLAEHSGNLDVVVLTRSALLRHLITKGPADREHSFSQLLASQKQFLNADISVTSRSLIFEDLAICETAGTSRIDEIHALEQSLTEAQEGNNVRRELFLLEKLGDCLLGVGRHEDAEGFYQQLLTLAQQLRAVNQIKRAYMKLAIVAAGFEKWSLCTELARRALTLSRLFHDNASKTHMMLLIGRAELSRGNNEIAKSIFEKTIKRCEEHGFQETRVLATRYMVDAAIKGKDAY</sequence>
<keyword evidence="8" id="KW-1185">Reference proteome</keyword>
<proteinExistence type="predicted"/>
<dbReference type="PANTHER" id="PTHR46630">
    <property type="entry name" value="TETRATRICOPEPTIDE REPEAT PROTEIN 29"/>
    <property type="match status" value="1"/>
</dbReference>
<evidence type="ECO:0000256" key="3">
    <source>
        <dbReference type="ARBA" id="ARBA00022737"/>
    </source>
</evidence>
<organism evidence="7 8">
    <name type="scientific">Trichostrongylus colubriformis</name>
    <name type="common">Black scour worm</name>
    <dbReference type="NCBI Taxonomy" id="6319"/>
    <lineage>
        <taxon>Eukaryota</taxon>
        <taxon>Metazoa</taxon>
        <taxon>Ecdysozoa</taxon>
        <taxon>Nematoda</taxon>
        <taxon>Chromadorea</taxon>
        <taxon>Rhabditida</taxon>
        <taxon>Rhabditina</taxon>
        <taxon>Rhabditomorpha</taxon>
        <taxon>Strongyloidea</taxon>
        <taxon>Trichostrongylidae</taxon>
        <taxon>Trichostrongylus</taxon>
    </lineage>
</organism>
<dbReference type="InterPro" id="IPR019734">
    <property type="entry name" value="TPR_rpt"/>
</dbReference>
<comment type="function">
    <text evidence="6">Axonemal protein which is implicated in axonemal and/or peri-axonemal structure assembly and regulates flagellum assembly and beating and therefore sperm motility.</text>
</comment>
<keyword evidence="4" id="KW-0802">TPR repeat</keyword>
<dbReference type="Proteomes" id="UP001331761">
    <property type="component" value="Unassembled WGS sequence"/>
</dbReference>
<evidence type="ECO:0000256" key="2">
    <source>
        <dbReference type="ARBA" id="ARBA00022490"/>
    </source>
</evidence>
<keyword evidence="2" id="KW-0963">Cytoplasm</keyword>
<dbReference type="SUPFAM" id="SSF48452">
    <property type="entry name" value="TPR-like"/>
    <property type="match status" value="2"/>
</dbReference>
<evidence type="ECO:0000313" key="8">
    <source>
        <dbReference type="Proteomes" id="UP001331761"/>
    </source>
</evidence>
<feature type="non-terminal residue" evidence="7">
    <location>
        <position position="555"/>
    </location>
</feature>
<dbReference type="Gene3D" id="1.25.40.10">
    <property type="entry name" value="Tetratricopeptide repeat domain"/>
    <property type="match status" value="2"/>
</dbReference>
<evidence type="ECO:0000256" key="4">
    <source>
        <dbReference type="ARBA" id="ARBA00022803"/>
    </source>
</evidence>
<dbReference type="InterPro" id="IPR011990">
    <property type="entry name" value="TPR-like_helical_dom_sf"/>
</dbReference>
<dbReference type="PANTHER" id="PTHR46630:SF1">
    <property type="entry name" value="TETRATRICOPEPTIDE REPEAT PROTEIN 29"/>
    <property type="match status" value="1"/>
</dbReference>
<evidence type="ECO:0000256" key="5">
    <source>
        <dbReference type="ARBA" id="ARBA00040665"/>
    </source>
</evidence>
<dbReference type="InterPro" id="IPR051476">
    <property type="entry name" value="Bac_ResReg_Asp_Phosphatase"/>
</dbReference>
<dbReference type="EMBL" id="WIXE01011133">
    <property type="protein sequence ID" value="KAK5977019.1"/>
    <property type="molecule type" value="Genomic_DNA"/>
</dbReference>
<comment type="subcellular location">
    <subcellularLocation>
        <location evidence="1">Cytoplasm</location>
    </subcellularLocation>
</comment>
<accession>A0AAN8FIC9</accession>
<gene>
    <name evidence="7" type="ORF">GCK32_013875</name>
</gene>
<dbReference type="Pfam" id="PF13176">
    <property type="entry name" value="TPR_7"/>
    <property type="match status" value="2"/>
</dbReference>
<reference evidence="7 8" key="1">
    <citation type="submission" date="2019-10" db="EMBL/GenBank/DDBJ databases">
        <title>Assembly and Annotation for the nematode Trichostrongylus colubriformis.</title>
        <authorList>
            <person name="Martin J."/>
        </authorList>
    </citation>
    <scope>NUCLEOTIDE SEQUENCE [LARGE SCALE GENOMIC DNA]</scope>
    <source>
        <strain evidence="7">G859</strain>
        <tissue evidence="7">Whole worm</tissue>
    </source>
</reference>
<keyword evidence="3" id="KW-0677">Repeat</keyword>
<evidence type="ECO:0000256" key="1">
    <source>
        <dbReference type="ARBA" id="ARBA00004496"/>
    </source>
</evidence>
<dbReference type="AlphaFoldDB" id="A0AAN8FIC9"/>
<name>A0AAN8FIC9_TRICO</name>
<dbReference type="GO" id="GO:0005737">
    <property type="term" value="C:cytoplasm"/>
    <property type="evidence" value="ECO:0007669"/>
    <property type="project" value="UniProtKB-SubCell"/>
</dbReference>